<name>A0AAW0DNJ6_9AGAR</name>
<keyword evidence="3" id="KW-1185">Reference proteome</keyword>
<feature type="compositionally biased region" description="Basic residues" evidence="1">
    <location>
        <begin position="126"/>
        <end position="142"/>
    </location>
</feature>
<feature type="compositionally biased region" description="Acidic residues" evidence="1">
    <location>
        <begin position="203"/>
        <end position="255"/>
    </location>
</feature>
<dbReference type="EMBL" id="JAWWNJ010000006">
    <property type="protein sequence ID" value="KAK7053498.1"/>
    <property type="molecule type" value="Genomic_DNA"/>
</dbReference>
<proteinExistence type="predicted"/>
<organism evidence="2 3">
    <name type="scientific">Favolaschia claudopus</name>
    <dbReference type="NCBI Taxonomy" id="2862362"/>
    <lineage>
        <taxon>Eukaryota</taxon>
        <taxon>Fungi</taxon>
        <taxon>Dikarya</taxon>
        <taxon>Basidiomycota</taxon>
        <taxon>Agaricomycotina</taxon>
        <taxon>Agaricomycetes</taxon>
        <taxon>Agaricomycetidae</taxon>
        <taxon>Agaricales</taxon>
        <taxon>Marasmiineae</taxon>
        <taxon>Mycenaceae</taxon>
        <taxon>Favolaschia</taxon>
    </lineage>
</organism>
<gene>
    <name evidence="2" type="ORF">R3P38DRAFT_3343057</name>
</gene>
<feature type="compositionally biased region" description="Acidic residues" evidence="1">
    <location>
        <begin position="333"/>
        <end position="343"/>
    </location>
</feature>
<feature type="region of interest" description="Disordered" evidence="1">
    <location>
        <begin position="197"/>
        <end position="279"/>
    </location>
</feature>
<evidence type="ECO:0000313" key="2">
    <source>
        <dbReference type="EMBL" id="KAK7053498.1"/>
    </source>
</evidence>
<reference evidence="2 3" key="1">
    <citation type="journal article" date="2024" name="J Genomics">
        <title>Draft genome sequencing and assembly of Favolaschia claudopus CIRM-BRFM 2984 isolated from oak limbs.</title>
        <authorList>
            <person name="Navarro D."/>
            <person name="Drula E."/>
            <person name="Chaduli D."/>
            <person name="Cazenave R."/>
            <person name="Ahrendt S."/>
            <person name="Wang J."/>
            <person name="Lipzen A."/>
            <person name="Daum C."/>
            <person name="Barry K."/>
            <person name="Grigoriev I.V."/>
            <person name="Favel A."/>
            <person name="Rosso M.N."/>
            <person name="Martin F."/>
        </authorList>
    </citation>
    <scope>NUCLEOTIDE SEQUENCE [LARGE SCALE GENOMIC DNA]</scope>
    <source>
        <strain evidence="2 3">CIRM-BRFM 2984</strain>
    </source>
</reference>
<evidence type="ECO:0000256" key="1">
    <source>
        <dbReference type="SAM" id="MobiDB-lite"/>
    </source>
</evidence>
<dbReference type="AlphaFoldDB" id="A0AAW0DNJ6"/>
<dbReference type="Proteomes" id="UP001362999">
    <property type="component" value="Unassembled WGS sequence"/>
</dbReference>
<feature type="region of interest" description="Disordered" evidence="1">
    <location>
        <begin position="102"/>
        <end position="143"/>
    </location>
</feature>
<sequence>MTSLAPFSSLCFSPFIAFALLTFPLTSMRRFTESDDDHLIEYLAEPQRLPLDRLIRSTYDELGPKSTYLWSRQHKSDGWHRRAITIEHLGDRVWSAARAMTEGALKPKSSSPKSRAAPPAPTTPKTKNHVRPLAVKPKHKPKAVVAPKMPAIWPFETDARRLSDKHKVEVEGVRALIWKRGSIFEAEDDIKRFLRIERGGDGEGSDGDGSGDEEVVVDGDGDSGDEGEAEGGEQSEEEGEEGEVDEEVSEEEEIEEVRTPPKMKSKGNALPHKSRNHQHLIIVNDEDDVAQLEHQVSLKRKTVVTKPKPTPKKGCSSSQPPKSTLGKRKRPEVEEEVEEEEAEGWAWVKVKTEPQPKAKRPAPPPPPPMNTTSTKAKGKRKHRR</sequence>
<feature type="region of interest" description="Disordered" evidence="1">
    <location>
        <begin position="300"/>
        <end position="384"/>
    </location>
</feature>
<accession>A0AAW0DNJ6</accession>
<comment type="caution">
    <text evidence="2">The sequence shown here is derived from an EMBL/GenBank/DDBJ whole genome shotgun (WGS) entry which is preliminary data.</text>
</comment>
<feature type="compositionally biased region" description="Low complexity" evidence="1">
    <location>
        <begin position="106"/>
        <end position="117"/>
    </location>
</feature>
<protein>
    <submittedName>
        <fullName evidence="2">Uncharacterized protein</fullName>
    </submittedName>
</protein>
<evidence type="ECO:0000313" key="3">
    <source>
        <dbReference type="Proteomes" id="UP001362999"/>
    </source>
</evidence>